<dbReference type="PRINTS" id="PR00743">
    <property type="entry name" value="GLHYDRLASE36"/>
</dbReference>
<evidence type="ECO:0000256" key="1">
    <source>
        <dbReference type="ARBA" id="ARBA00001255"/>
    </source>
</evidence>
<dbReference type="CDD" id="cd14791">
    <property type="entry name" value="GH36"/>
    <property type="match status" value="1"/>
</dbReference>
<feature type="active site" description="Proton donor" evidence="6">
    <location>
        <position position="547"/>
    </location>
</feature>
<dbReference type="PANTHER" id="PTHR43053">
    <property type="entry name" value="GLYCOSIDASE FAMILY 31"/>
    <property type="match status" value="1"/>
</dbReference>
<dbReference type="EMBL" id="VULZ01000004">
    <property type="protein sequence ID" value="MSS14393.1"/>
    <property type="molecule type" value="Genomic_DNA"/>
</dbReference>
<evidence type="ECO:0000313" key="10">
    <source>
        <dbReference type="Proteomes" id="UP000481852"/>
    </source>
</evidence>
<evidence type="ECO:0000259" key="7">
    <source>
        <dbReference type="Pfam" id="PF16874"/>
    </source>
</evidence>
<dbReference type="InterPro" id="IPR017853">
    <property type="entry name" value="GH"/>
</dbReference>
<gene>
    <name evidence="9" type="ORF">FYJ35_04950</name>
</gene>
<dbReference type="InterPro" id="IPR050985">
    <property type="entry name" value="Alpha-glycosidase_related"/>
</dbReference>
<feature type="domain" description="Glycosyl hydrolase family 36 C-terminal" evidence="7">
    <location>
        <begin position="648"/>
        <end position="755"/>
    </location>
</feature>
<dbReference type="Pfam" id="PF16875">
    <property type="entry name" value="Glyco_hydro_36N"/>
    <property type="match status" value="1"/>
</dbReference>
<evidence type="ECO:0000256" key="2">
    <source>
        <dbReference type="ARBA" id="ARBA00012755"/>
    </source>
</evidence>
<dbReference type="GO" id="GO:0016052">
    <property type="term" value="P:carbohydrate catabolic process"/>
    <property type="evidence" value="ECO:0007669"/>
    <property type="project" value="InterPro"/>
</dbReference>
<evidence type="ECO:0000259" key="8">
    <source>
        <dbReference type="Pfam" id="PF16875"/>
    </source>
</evidence>
<feature type="domain" description="Glycosyl hydrolase family 36 N-terminal" evidence="8">
    <location>
        <begin position="30"/>
        <end position="285"/>
    </location>
</feature>
<organism evidence="9 10">
    <name type="scientific">Porcincola intestinalis</name>
    <dbReference type="NCBI Taxonomy" id="2606632"/>
    <lineage>
        <taxon>Bacteria</taxon>
        <taxon>Bacillati</taxon>
        <taxon>Bacillota</taxon>
        <taxon>Clostridia</taxon>
        <taxon>Lachnospirales</taxon>
        <taxon>Lachnospiraceae</taxon>
        <taxon>Porcincola</taxon>
    </lineage>
</organism>
<dbReference type="PANTHER" id="PTHR43053:SF3">
    <property type="entry name" value="ALPHA-GALACTOSIDASE C-RELATED"/>
    <property type="match status" value="1"/>
</dbReference>
<dbReference type="Proteomes" id="UP000481852">
    <property type="component" value="Unassembled WGS sequence"/>
</dbReference>
<dbReference type="Pfam" id="PF16874">
    <property type="entry name" value="Glyco_hydro_36C"/>
    <property type="match status" value="1"/>
</dbReference>
<dbReference type="EC" id="3.2.1.22" evidence="2 5"/>
<dbReference type="InterPro" id="IPR031704">
    <property type="entry name" value="Glyco_hydro_36_N"/>
</dbReference>
<evidence type="ECO:0000256" key="6">
    <source>
        <dbReference type="PIRSR" id="PIRSR005536-1"/>
    </source>
</evidence>
<name>A0A6L5X4S1_9FIRM</name>
<keyword evidence="4 5" id="KW-0326">Glycosidase</keyword>
<sequence>MTISYDELNRIFTIQTKDGTYQMMADRHDRLLHLYYGRKSAGRMDYLLTYADRGFSGNPYDVGNDRAYSLDALPQEYPSQGTGDYRSPALVVETESGKTGCDLRFDSYEIRDGKYSLPELPAVYADADKDKAQTLVVTLRDPEAKLRVELLYGVLPELNIITRAAVIYNDSDEKIYLNRALSANLDFVGGDYDLMTFYGRHAMERTPQRVPVSHGEQVVISRRGTSSHQYNPLLILADREAAETAGSCYAMELVYSGGFMGMAGLDQFGQTRMQIGLSDHMFHYPVESGASFTTPETILSFSGEGLSGLSRQLHDCIRSHVVRGYWRDRVRPVLLNSWEGCYLTFDAEKILNLAREAKELNLDLFVLDDGWFGKRDSDNSGLGDWFVNEKKIGDLHRLVEQIHGMGLLFGIWFEPEMVNEDSNLFRAHPDWALAIPGRKPVRARNQLVLDFSRREVVDAIYDQVCRIIDMGPVDYVKWDYNRSIAEVYSKAGREAGAVLYDYILGLYDFLERLCTRYPKLLIEGCSGGGGRFDAGMLYYTPQIWCSDNTDPIDRLRIQYGTSFGYPVSSMGAHVSVSPNEQDGRVTPLYTRTVIAMSGTFGYELDPAKMSEAEKAEVRRDVARQKRYAPLISGGDYYRLTDPLKGGPAAWEIVSKDGTEVLVSIVTQNNHGNMTQDYVRLQGLDEEALYLLDDNGEDAAEASAQAAGSAPGGQNGSMGLNTAGKRGIVYGGGALMEAGLPVPLHFGEYLAYQWHFTRQ</sequence>
<dbReference type="Gene3D" id="2.60.40.1180">
    <property type="entry name" value="Golgi alpha-mannosidase II"/>
    <property type="match status" value="1"/>
</dbReference>
<dbReference type="InterPro" id="IPR013785">
    <property type="entry name" value="Aldolase_TIM"/>
</dbReference>
<dbReference type="PIRSF" id="PIRSF005536">
    <property type="entry name" value="Agal"/>
    <property type="match status" value="1"/>
</dbReference>
<accession>A0A6L5X4S1</accession>
<dbReference type="RefSeq" id="WP_154524083.1">
    <property type="nucleotide sequence ID" value="NZ_VULZ01000004.1"/>
</dbReference>
<keyword evidence="10" id="KW-1185">Reference proteome</keyword>
<keyword evidence="3 5" id="KW-0378">Hydrolase</keyword>
<comment type="caution">
    <text evidence="9">The sequence shown here is derived from an EMBL/GenBank/DDBJ whole genome shotgun (WGS) entry which is preliminary data.</text>
</comment>
<reference evidence="9 10" key="1">
    <citation type="submission" date="2019-08" db="EMBL/GenBank/DDBJ databases">
        <title>In-depth cultivation of the pig gut microbiome towards novel bacterial diversity and tailored functional studies.</title>
        <authorList>
            <person name="Wylensek D."/>
            <person name="Hitch T.C.A."/>
            <person name="Clavel T."/>
        </authorList>
    </citation>
    <scope>NUCLEOTIDE SEQUENCE [LARGE SCALE GENOMIC DNA]</scope>
    <source>
        <strain evidence="9 10">Oil+RF-744-WCA-WT-11</strain>
    </source>
</reference>
<dbReference type="Pfam" id="PF02065">
    <property type="entry name" value="Melibiase"/>
    <property type="match status" value="1"/>
</dbReference>
<dbReference type="AlphaFoldDB" id="A0A6L5X4S1"/>
<evidence type="ECO:0000313" key="9">
    <source>
        <dbReference type="EMBL" id="MSS14393.1"/>
    </source>
</evidence>
<dbReference type="Gene3D" id="3.20.20.70">
    <property type="entry name" value="Aldolase class I"/>
    <property type="match status" value="1"/>
</dbReference>
<evidence type="ECO:0000256" key="5">
    <source>
        <dbReference type="PIRNR" id="PIRNR005536"/>
    </source>
</evidence>
<dbReference type="SUPFAM" id="SSF51445">
    <property type="entry name" value="(Trans)glycosidases"/>
    <property type="match status" value="1"/>
</dbReference>
<dbReference type="InterPro" id="IPR002252">
    <property type="entry name" value="Glyco_hydro_36"/>
</dbReference>
<dbReference type="InterPro" id="IPR038417">
    <property type="entry name" value="Alpga-gal_N_sf"/>
</dbReference>
<evidence type="ECO:0000256" key="3">
    <source>
        <dbReference type="ARBA" id="ARBA00022801"/>
    </source>
</evidence>
<dbReference type="InterPro" id="IPR031705">
    <property type="entry name" value="Glyco_hydro_36_C"/>
</dbReference>
<proteinExistence type="inferred from homology"/>
<dbReference type="InterPro" id="IPR013780">
    <property type="entry name" value="Glyco_hydro_b"/>
</dbReference>
<comment type="catalytic activity">
    <reaction evidence="1 5">
        <text>Hydrolysis of terminal, non-reducing alpha-D-galactose residues in alpha-D-galactosides, including galactose oligosaccharides, galactomannans and galactolipids.</text>
        <dbReference type="EC" id="3.2.1.22"/>
    </reaction>
</comment>
<feature type="active site" description="Nucleophile" evidence="6">
    <location>
        <position position="479"/>
    </location>
</feature>
<dbReference type="Gene3D" id="2.70.98.60">
    <property type="entry name" value="alpha-galactosidase from lactobacil brevis"/>
    <property type="match status" value="1"/>
</dbReference>
<comment type="similarity">
    <text evidence="5">Belongs to the glycosyl hydrolase.</text>
</comment>
<dbReference type="FunFam" id="3.20.20.70:FF:000118">
    <property type="entry name" value="Alpha-galactosidase"/>
    <property type="match status" value="1"/>
</dbReference>
<dbReference type="GO" id="GO:0004557">
    <property type="term" value="F:alpha-galactosidase activity"/>
    <property type="evidence" value="ECO:0007669"/>
    <property type="project" value="UniProtKB-UniRule"/>
</dbReference>
<protein>
    <recommendedName>
        <fullName evidence="2 5">Alpha-galactosidase</fullName>
        <ecNumber evidence="2 5">3.2.1.22</ecNumber>
    </recommendedName>
</protein>
<evidence type="ECO:0000256" key="4">
    <source>
        <dbReference type="ARBA" id="ARBA00023295"/>
    </source>
</evidence>